<proteinExistence type="predicted"/>
<organism evidence="7 8">
    <name type="scientific">Candidatus Brocadia fulgida</name>
    <dbReference type="NCBI Taxonomy" id="380242"/>
    <lineage>
        <taxon>Bacteria</taxon>
        <taxon>Pseudomonadati</taxon>
        <taxon>Planctomycetota</taxon>
        <taxon>Candidatus Brocadiia</taxon>
        <taxon>Candidatus Brocadiales</taxon>
        <taxon>Candidatus Brocadiaceae</taxon>
        <taxon>Candidatus Brocadia</taxon>
    </lineage>
</organism>
<accession>A0A0M2URP5</accession>
<evidence type="ECO:0000313" key="8">
    <source>
        <dbReference type="Proteomes" id="UP000034954"/>
    </source>
</evidence>
<dbReference type="Gene3D" id="3.40.228.10">
    <property type="entry name" value="Dimethylsulfoxide Reductase, domain 2"/>
    <property type="match status" value="1"/>
</dbReference>
<dbReference type="Gene3D" id="2.20.25.90">
    <property type="entry name" value="ADC-like domains"/>
    <property type="match status" value="1"/>
</dbReference>
<evidence type="ECO:0000256" key="1">
    <source>
        <dbReference type="ARBA" id="ARBA00022485"/>
    </source>
</evidence>
<dbReference type="SUPFAM" id="SSF53706">
    <property type="entry name" value="Formate dehydrogenase/DMSO reductase, domains 1-3"/>
    <property type="match status" value="1"/>
</dbReference>
<keyword evidence="3" id="KW-0560">Oxidoreductase</keyword>
<dbReference type="GO" id="GO:0016491">
    <property type="term" value="F:oxidoreductase activity"/>
    <property type="evidence" value="ECO:0007669"/>
    <property type="project" value="UniProtKB-KW"/>
</dbReference>
<evidence type="ECO:0000313" key="7">
    <source>
        <dbReference type="EMBL" id="KKO18310.1"/>
    </source>
</evidence>
<keyword evidence="4" id="KW-0408">Iron</keyword>
<dbReference type="CDD" id="cd02754">
    <property type="entry name" value="MopB_Nitrate-R-NapA-like"/>
    <property type="match status" value="1"/>
</dbReference>
<dbReference type="Proteomes" id="UP000034954">
    <property type="component" value="Unassembled WGS sequence"/>
</dbReference>
<dbReference type="GO" id="GO:0016020">
    <property type="term" value="C:membrane"/>
    <property type="evidence" value="ECO:0007669"/>
    <property type="project" value="TreeGrafter"/>
</dbReference>
<dbReference type="Gene3D" id="2.40.40.20">
    <property type="match status" value="1"/>
</dbReference>
<name>A0A0M2URP5_9BACT</name>
<keyword evidence="2" id="KW-0479">Metal-binding</keyword>
<evidence type="ECO:0000256" key="3">
    <source>
        <dbReference type="ARBA" id="ARBA00023002"/>
    </source>
</evidence>
<gene>
    <name evidence="7" type="ORF">BROFUL_03037</name>
</gene>
<dbReference type="PANTHER" id="PTHR43105:SF9">
    <property type="entry name" value="NADPH-FE(3+) OXIDOREDUCTASE SUBUNIT ALPHA"/>
    <property type="match status" value="1"/>
</dbReference>
<comment type="caution">
    <text evidence="7">The sequence shown here is derived from an EMBL/GenBank/DDBJ whole genome shotgun (WGS) entry which is preliminary data.</text>
</comment>
<evidence type="ECO:0000256" key="5">
    <source>
        <dbReference type="ARBA" id="ARBA00023014"/>
    </source>
</evidence>
<dbReference type="SUPFAM" id="SSF50692">
    <property type="entry name" value="ADC-like"/>
    <property type="match status" value="1"/>
</dbReference>
<dbReference type="GO" id="GO:0043546">
    <property type="term" value="F:molybdopterin cofactor binding"/>
    <property type="evidence" value="ECO:0007669"/>
    <property type="project" value="InterPro"/>
</dbReference>
<dbReference type="InterPro" id="IPR006656">
    <property type="entry name" value="Mopterin_OxRdtase"/>
</dbReference>
<dbReference type="Gene3D" id="3.40.50.740">
    <property type="match status" value="1"/>
</dbReference>
<dbReference type="PROSITE" id="PS51669">
    <property type="entry name" value="4FE4S_MOW_BIS_MGD"/>
    <property type="match status" value="1"/>
</dbReference>
<dbReference type="GO" id="GO:0051539">
    <property type="term" value="F:4 iron, 4 sulfur cluster binding"/>
    <property type="evidence" value="ECO:0007669"/>
    <property type="project" value="UniProtKB-KW"/>
</dbReference>
<dbReference type="PANTHER" id="PTHR43105">
    <property type="entry name" value="RESPIRATORY NITRATE REDUCTASE"/>
    <property type="match status" value="1"/>
</dbReference>
<dbReference type="InterPro" id="IPR006963">
    <property type="entry name" value="Mopterin_OxRdtase_4Fe-4S_dom"/>
</dbReference>
<dbReference type="GO" id="GO:0045333">
    <property type="term" value="P:cellular respiration"/>
    <property type="evidence" value="ECO:0007669"/>
    <property type="project" value="UniProtKB-ARBA"/>
</dbReference>
<dbReference type="Pfam" id="PF04879">
    <property type="entry name" value="Molybdop_Fe4S4"/>
    <property type="match status" value="1"/>
</dbReference>
<evidence type="ECO:0000256" key="2">
    <source>
        <dbReference type="ARBA" id="ARBA00022723"/>
    </source>
</evidence>
<sequence>MTIQWKKSTCPYCGVGCGLMVETEYGKIVQVYGMNSHPANKGDICALPINYPPLFTAEGRLTQPMIRRDGTLSPVGWDEAVMHVASGLNRIIRRYGPDAVAFYGGAASFTEEYYLINKLMKAAIGTNNVECTARLCMASASMGFISTFGADAPPACYNDIEEADLFFIAGNNMAVSHPVLFRRVCAARIKNKTRIIVVDPRRSETACMADIHLQIKPGTDVALNNALAYILVKEGYVDETTVARYTIGFDNLKEVLEEYPPARVARITGCTETLIREAACIIGQAKKMLTFWFQGYNQSTQAVFKNNTLHNLSLLTNNYCRPGAGPLSITGEANTLGCRWVGALSHLLPGMRMVSNPRHRQEIAEYWDVPVEKIQATPGRSILDIIHGLHAGDVRALWVVASNPAASLPHTQWVEEGLSKAELLIVQDIFHPTETSMLADVVLAGAQWCEKTGTLISSERRIELVEKIIDPPGMAKSDCEILWLIARAMGFRKEFPFVSPDDVFEEWKGMTRGRMCDMSGVSYDRLRDRIGPQLPCPEMGHPGTQRLFADLQFPRPDGRAALLARDYKEPAETTTEEYPFVLITGRLACHFNTRTRTSRIKHLNDVEPENFVEIHPVDAKNHGIAEGDTVEVTSRRGRVCGIARIRSRLLIGNLFMSMHFGKASLAGDDKLANLVCNPVYDVHSKQPEFKYCAVKIAKSVPG</sequence>
<evidence type="ECO:0000256" key="4">
    <source>
        <dbReference type="ARBA" id="ARBA00023004"/>
    </source>
</evidence>
<protein>
    <submittedName>
        <fullName evidence="7">Molybdopterin oxidoreductase</fullName>
    </submittedName>
</protein>
<dbReference type="AlphaFoldDB" id="A0A0M2URP5"/>
<dbReference type="CDD" id="cd00508">
    <property type="entry name" value="MopB_CT_Fdh-Nap-like"/>
    <property type="match status" value="1"/>
</dbReference>
<dbReference type="InterPro" id="IPR050123">
    <property type="entry name" value="Prok_molybdopt-oxidoreductase"/>
</dbReference>
<dbReference type="InterPro" id="IPR006657">
    <property type="entry name" value="MoPterin_dinucl-bd_dom"/>
</dbReference>
<dbReference type="PIRSF" id="PIRSF000144">
    <property type="entry name" value="CbbBc"/>
    <property type="match status" value="1"/>
</dbReference>
<dbReference type="EMBL" id="LAQJ01000282">
    <property type="protein sequence ID" value="KKO18310.1"/>
    <property type="molecule type" value="Genomic_DNA"/>
</dbReference>
<dbReference type="Pfam" id="PF00384">
    <property type="entry name" value="Molybdopterin"/>
    <property type="match status" value="1"/>
</dbReference>
<dbReference type="InterPro" id="IPR009010">
    <property type="entry name" value="Asp_de-COase-like_dom_sf"/>
</dbReference>
<keyword evidence="8" id="KW-1185">Reference proteome</keyword>
<dbReference type="Pfam" id="PF01568">
    <property type="entry name" value="Molydop_binding"/>
    <property type="match status" value="1"/>
</dbReference>
<dbReference type="GO" id="GO:0046872">
    <property type="term" value="F:metal ion binding"/>
    <property type="evidence" value="ECO:0007669"/>
    <property type="project" value="UniProtKB-KW"/>
</dbReference>
<dbReference type="SMART" id="SM00926">
    <property type="entry name" value="Molybdop_Fe4S4"/>
    <property type="match status" value="1"/>
</dbReference>
<feature type="domain" description="4Fe-4S Mo/W bis-MGD-type" evidence="6">
    <location>
        <begin position="3"/>
        <end position="59"/>
    </location>
</feature>
<reference evidence="7 8" key="1">
    <citation type="journal article" date="2013" name="BMC Microbiol.">
        <title>Identification of the type II cytochrome c maturation pathway in anammox bacteria by comparative genomics.</title>
        <authorList>
            <person name="Ferousi C."/>
            <person name="Speth D.R."/>
            <person name="Reimann J."/>
            <person name="Op den Camp H.J."/>
            <person name="Allen J.W."/>
            <person name="Keltjens J.T."/>
            <person name="Jetten M.S."/>
        </authorList>
    </citation>
    <scope>NUCLEOTIDE SEQUENCE [LARGE SCALE GENOMIC DNA]</scope>
    <source>
        <strain evidence="7">RU1</strain>
    </source>
</reference>
<keyword evidence="5" id="KW-0411">Iron-sulfur</keyword>
<keyword evidence="1" id="KW-0004">4Fe-4S</keyword>
<evidence type="ECO:0000259" key="6">
    <source>
        <dbReference type="PROSITE" id="PS51669"/>
    </source>
</evidence>